<evidence type="ECO:0000313" key="2">
    <source>
        <dbReference type="Proteomes" id="UP000245783"/>
    </source>
</evidence>
<dbReference type="InParanoid" id="A0A316VX67"/>
<dbReference type="RefSeq" id="XP_025369212.1">
    <property type="nucleotide sequence ID" value="XM_025510401.1"/>
</dbReference>
<protein>
    <submittedName>
        <fullName evidence="1">Uncharacterized protein</fullName>
    </submittedName>
</protein>
<name>A0A316VX67_9BASI</name>
<organism evidence="1 2">
    <name type="scientific">Ceraceosorus guamensis</name>
    <dbReference type="NCBI Taxonomy" id="1522189"/>
    <lineage>
        <taxon>Eukaryota</taxon>
        <taxon>Fungi</taxon>
        <taxon>Dikarya</taxon>
        <taxon>Basidiomycota</taxon>
        <taxon>Ustilaginomycotina</taxon>
        <taxon>Exobasidiomycetes</taxon>
        <taxon>Ceraceosorales</taxon>
        <taxon>Ceraceosoraceae</taxon>
        <taxon>Ceraceosorus</taxon>
    </lineage>
</organism>
<gene>
    <name evidence="1" type="ORF">IE81DRAFT_146204</name>
</gene>
<keyword evidence="2" id="KW-1185">Reference proteome</keyword>
<accession>A0A316VX67</accession>
<evidence type="ECO:0000313" key="1">
    <source>
        <dbReference type="EMBL" id="PWN42052.1"/>
    </source>
</evidence>
<dbReference type="EMBL" id="KZ819384">
    <property type="protein sequence ID" value="PWN42052.1"/>
    <property type="molecule type" value="Genomic_DNA"/>
</dbReference>
<dbReference type="GeneID" id="37032271"/>
<dbReference type="Proteomes" id="UP000245783">
    <property type="component" value="Unassembled WGS sequence"/>
</dbReference>
<proteinExistence type="predicted"/>
<reference evidence="1 2" key="1">
    <citation type="journal article" date="2018" name="Mol. Biol. Evol.">
        <title>Broad Genomic Sampling Reveals a Smut Pathogenic Ancestry of the Fungal Clade Ustilaginomycotina.</title>
        <authorList>
            <person name="Kijpornyongpan T."/>
            <person name="Mondo S.J."/>
            <person name="Barry K."/>
            <person name="Sandor L."/>
            <person name="Lee J."/>
            <person name="Lipzen A."/>
            <person name="Pangilinan J."/>
            <person name="LaButti K."/>
            <person name="Hainaut M."/>
            <person name="Henrissat B."/>
            <person name="Grigoriev I.V."/>
            <person name="Spatafora J.W."/>
            <person name="Aime M.C."/>
        </authorList>
    </citation>
    <scope>NUCLEOTIDE SEQUENCE [LARGE SCALE GENOMIC DNA]</scope>
    <source>
        <strain evidence="1 2">MCA 4658</strain>
    </source>
</reference>
<dbReference type="AlphaFoldDB" id="A0A316VX67"/>
<sequence length="137" mass="15389">MRGVNAGVSAAAQSRAREGNGCSVSVSKWMSSLACWWREQDLKQAREQSGRCRLMSLMSHESRCGRIRSVRMQAYLPCRGRVQATSGPPASVPAKPPLWYRLALPDSACWTPAWPTYKFAHTLWSHHSFHIHNSSAY</sequence>